<dbReference type="AlphaFoldDB" id="A0A5Q2MG45"/>
<proteinExistence type="predicted"/>
<dbReference type="KEGG" id="aef:GEV26_00765"/>
<gene>
    <name evidence="2" type="ORF">GEV26_00765</name>
</gene>
<keyword evidence="3" id="KW-1185">Reference proteome</keyword>
<organism evidence="2 3">
    <name type="scientific">Aeromicrobium yanjiei</name>
    <dbReference type="NCBI Taxonomy" id="2662028"/>
    <lineage>
        <taxon>Bacteria</taxon>
        <taxon>Bacillati</taxon>
        <taxon>Actinomycetota</taxon>
        <taxon>Actinomycetes</taxon>
        <taxon>Propionibacteriales</taxon>
        <taxon>Nocardioidaceae</taxon>
        <taxon>Aeromicrobium</taxon>
    </lineage>
</organism>
<dbReference type="Proteomes" id="UP000392064">
    <property type="component" value="Chromosome"/>
</dbReference>
<name>A0A5Q2MG45_9ACTN</name>
<reference evidence="2 3" key="1">
    <citation type="submission" date="2019-11" db="EMBL/GenBank/DDBJ databases">
        <authorList>
            <person name="Li J."/>
        </authorList>
    </citation>
    <scope>NUCLEOTIDE SEQUENCE [LARGE SCALE GENOMIC DNA]</scope>
    <source>
        <strain evidence="2 3">MF47</strain>
    </source>
</reference>
<protein>
    <submittedName>
        <fullName evidence="2">Uncharacterized protein</fullName>
    </submittedName>
</protein>
<feature type="region of interest" description="Disordered" evidence="1">
    <location>
        <begin position="23"/>
        <end position="55"/>
    </location>
</feature>
<sequence length="55" mass="6078">MSFEGDKARLIKELADAQKQIRTKYGMAKRDDELSDSEPAEESPSGNRAGVSEHP</sequence>
<dbReference type="EMBL" id="CP045737">
    <property type="protein sequence ID" value="QGG40026.1"/>
    <property type="molecule type" value="Genomic_DNA"/>
</dbReference>
<evidence type="ECO:0000313" key="2">
    <source>
        <dbReference type="EMBL" id="QGG40026.1"/>
    </source>
</evidence>
<accession>A0A5Q2MG45</accession>
<evidence type="ECO:0000256" key="1">
    <source>
        <dbReference type="SAM" id="MobiDB-lite"/>
    </source>
</evidence>
<evidence type="ECO:0000313" key="3">
    <source>
        <dbReference type="Proteomes" id="UP000392064"/>
    </source>
</evidence>
<dbReference type="RefSeq" id="WP_153651299.1">
    <property type="nucleotide sequence ID" value="NZ_CP045737.1"/>
</dbReference>